<organism evidence="1 2">
    <name type="scientific">Lasiosphaeris hirsuta</name>
    <dbReference type="NCBI Taxonomy" id="260670"/>
    <lineage>
        <taxon>Eukaryota</taxon>
        <taxon>Fungi</taxon>
        <taxon>Dikarya</taxon>
        <taxon>Ascomycota</taxon>
        <taxon>Pezizomycotina</taxon>
        <taxon>Sordariomycetes</taxon>
        <taxon>Sordariomycetidae</taxon>
        <taxon>Sordariales</taxon>
        <taxon>Lasiosphaeriaceae</taxon>
        <taxon>Lasiosphaeris</taxon>
    </lineage>
</organism>
<dbReference type="EMBL" id="JAUKUA010000004">
    <property type="protein sequence ID" value="KAK0716272.1"/>
    <property type="molecule type" value="Genomic_DNA"/>
</dbReference>
<dbReference type="AlphaFoldDB" id="A0AA40DWL0"/>
<proteinExistence type="predicted"/>
<sequence length="134" mass="14701">MPVATVSAVPAPATETPTALSARVPAQPDAPRAVAIEARVPDAEDTKVPATLEARSYYAGGIDMNQACRWQYTSIFWAELPDWPFSNAYSWKCTNNLVYYWSIDVGAYCRRVYGGDAWADQQGGGTNDWGCFKP</sequence>
<keyword evidence="2" id="KW-1185">Reference proteome</keyword>
<gene>
    <name evidence="1" type="ORF">B0H67DRAFT_554608</name>
</gene>
<evidence type="ECO:0000313" key="2">
    <source>
        <dbReference type="Proteomes" id="UP001172102"/>
    </source>
</evidence>
<name>A0AA40DWL0_9PEZI</name>
<protein>
    <submittedName>
        <fullName evidence="1">Uncharacterized protein</fullName>
    </submittedName>
</protein>
<dbReference type="Proteomes" id="UP001172102">
    <property type="component" value="Unassembled WGS sequence"/>
</dbReference>
<evidence type="ECO:0000313" key="1">
    <source>
        <dbReference type="EMBL" id="KAK0716272.1"/>
    </source>
</evidence>
<accession>A0AA40DWL0</accession>
<reference evidence="1" key="1">
    <citation type="submission" date="2023-06" db="EMBL/GenBank/DDBJ databases">
        <title>Genome-scale phylogeny and comparative genomics of the fungal order Sordariales.</title>
        <authorList>
            <consortium name="Lawrence Berkeley National Laboratory"/>
            <person name="Hensen N."/>
            <person name="Bonometti L."/>
            <person name="Westerberg I."/>
            <person name="Brannstrom I.O."/>
            <person name="Guillou S."/>
            <person name="Cros-Aarteil S."/>
            <person name="Calhoun S."/>
            <person name="Haridas S."/>
            <person name="Kuo A."/>
            <person name="Mondo S."/>
            <person name="Pangilinan J."/>
            <person name="Riley R."/>
            <person name="Labutti K."/>
            <person name="Andreopoulos B."/>
            <person name="Lipzen A."/>
            <person name="Chen C."/>
            <person name="Yanf M."/>
            <person name="Daum C."/>
            <person name="Ng V."/>
            <person name="Clum A."/>
            <person name="Steindorff A."/>
            <person name="Ohm R."/>
            <person name="Martin F."/>
            <person name="Silar P."/>
            <person name="Natvig D."/>
            <person name="Lalanne C."/>
            <person name="Gautier V."/>
            <person name="Ament-Velasquez S.L."/>
            <person name="Kruys A."/>
            <person name="Hutchinson M.I."/>
            <person name="Powell A.J."/>
            <person name="Barry K."/>
            <person name="Miller A.N."/>
            <person name="Grigoriev I.V."/>
            <person name="Debuchy R."/>
            <person name="Gladieux P."/>
            <person name="Thoren M.H."/>
            <person name="Johannesson H."/>
        </authorList>
    </citation>
    <scope>NUCLEOTIDE SEQUENCE</scope>
    <source>
        <strain evidence="1">SMH4607-1</strain>
    </source>
</reference>
<comment type="caution">
    <text evidence="1">The sequence shown here is derived from an EMBL/GenBank/DDBJ whole genome shotgun (WGS) entry which is preliminary data.</text>
</comment>